<dbReference type="PANTHER" id="PTHR43792">
    <property type="entry name" value="GNAT FAMILY, PUTATIVE (AFU_ORTHOLOGUE AFUA_3G00765)-RELATED-RELATED"/>
    <property type="match status" value="1"/>
</dbReference>
<comment type="caution">
    <text evidence="3">The sequence shown here is derived from an EMBL/GenBank/DDBJ whole genome shotgun (WGS) entry which is preliminary data.</text>
</comment>
<name>A0AAI8VDT9_9PEZI</name>
<accession>A0AAI8VDT9</accession>
<dbReference type="Proteomes" id="UP001295740">
    <property type="component" value="Unassembled WGS sequence"/>
</dbReference>
<evidence type="ECO:0000313" key="4">
    <source>
        <dbReference type="Proteomes" id="UP001295740"/>
    </source>
</evidence>
<organism evidence="3 4">
    <name type="scientific">Anthostomella pinea</name>
    <dbReference type="NCBI Taxonomy" id="933095"/>
    <lineage>
        <taxon>Eukaryota</taxon>
        <taxon>Fungi</taxon>
        <taxon>Dikarya</taxon>
        <taxon>Ascomycota</taxon>
        <taxon>Pezizomycotina</taxon>
        <taxon>Sordariomycetes</taxon>
        <taxon>Xylariomycetidae</taxon>
        <taxon>Xylariales</taxon>
        <taxon>Xylariaceae</taxon>
        <taxon>Anthostomella</taxon>
    </lineage>
</organism>
<dbReference type="InterPro" id="IPR051531">
    <property type="entry name" value="N-acetyltransferase"/>
</dbReference>
<feature type="domain" description="N-acetyltransferase" evidence="2">
    <location>
        <begin position="30"/>
        <end position="211"/>
    </location>
</feature>
<keyword evidence="4" id="KW-1185">Reference proteome</keyword>
<sequence>MSQHWRPVMTTLPLNTPGSSDNHSSIHTKRLRMRPLARSDLHAYHVLRLQPEAMAHSTYRRPDANLEESSVKLDSIIAAAQPRCFYFGIFLAETGELIGDGGVHTLSSQACGWPELGYKLKREYWGRGLCTEFLTAYLKWWWGLPRRSIDRSGGGAGVAVGVQISVHPRSIAAAGGGNGACSKAVAVEQLYAWTTLDNFASQNVLRKAGFKSFIIWKQPGYEEWVIGWRNSRPRP</sequence>
<dbReference type="GO" id="GO:0016747">
    <property type="term" value="F:acyltransferase activity, transferring groups other than amino-acyl groups"/>
    <property type="evidence" value="ECO:0007669"/>
    <property type="project" value="InterPro"/>
</dbReference>
<dbReference type="AlphaFoldDB" id="A0AAI8VDT9"/>
<evidence type="ECO:0000259" key="2">
    <source>
        <dbReference type="Pfam" id="PF13302"/>
    </source>
</evidence>
<reference evidence="3" key="1">
    <citation type="submission" date="2023-10" db="EMBL/GenBank/DDBJ databases">
        <authorList>
            <person name="Hackl T."/>
        </authorList>
    </citation>
    <scope>NUCLEOTIDE SEQUENCE</scope>
</reference>
<evidence type="ECO:0000256" key="1">
    <source>
        <dbReference type="SAM" id="MobiDB-lite"/>
    </source>
</evidence>
<dbReference type="Pfam" id="PF13302">
    <property type="entry name" value="Acetyltransf_3"/>
    <property type="match status" value="1"/>
</dbReference>
<dbReference type="InterPro" id="IPR000182">
    <property type="entry name" value="GNAT_dom"/>
</dbReference>
<feature type="region of interest" description="Disordered" evidence="1">
    <location>
        <begin position="1"/>
        <end position="29"/>
    </location>
</feature>
<dbReference type="EMBL" id="CAUWAG010000004">
    <property type="protein sequence ID" value="CAJ2503156.1"/>
    <property type="molecule type" value="Genomic_DNA"/>
</dbReference>
<evidence type="ECO:0000313" key="3">
    <source>
        <dbReference type="EMBL" id="CAJ2503156.1"/>
    </source>
</evidence>
<proteinExistence type="predicted"/>
<dbReference type="InterPro" id="IPR016181">
    <property type="entry name" value="Acyl_CoA_acyltransferase"/>
</dbReference>
<protein>
    <submittedName>
        <fullName evidence="3">Uu.00g105500.m01.CDS01</fullName>
    </submittedName>
</protein>
<dbReference type="SUPFAM" id="SSF55729">
    <property type="entry name" value="Acyl-CoA N-acyltransferases (Nat)"/>
    <property type="match status" value="1"/>
</dbReference>
<dbReference type="Gene3D" id="3.40.630.30">
    <property type="match status" value="1"/>
</dbReference>
<gene>
    <name evidence="3" type="ORF">KHLLAP_LOCUS3624</name>
</gene>
<feature type="compositionally biased region" description="Polar residues" evidence="1">
    <location>
        <begin position="12"/>
        <end position="25"/>
    </location>
</feature>
<dbReference type="PANTHER" id="PTHR43792:SF1">
    <property type="entry name" value="N-ACETYLTRANSFERASE DOMAIN-CONTAINING PROTEIN"/>
    <property type="match status" value="1"/>
</dbReference>